<keyword evidence="2" id="KW-1185">Reference proteome</keyword>
<dbReference type="AlphaFoldDB" id="A0A7U3ZMC9"/>
<proteinExistence type="predicted"/>
<dbReference type="Proteomes" id="UP000000493">
    <property type="component" value="Chromosome"/>
</dbReference>
<evidence type="ECO:0008006" key="3">
    <source>
        <dbReference type="Google" id="ProtNLM"/>
    </source>
</evidence>
<gene>
    <name evidence="1" type="ordered locus">Runsl_3508</name>
</gene>
<evidence type="ECO:0000313" key="2">
    <source>
        <dbReference type="Proteomes" id="UP000000493"/>
    </source>
</evidence>
<accession>A0A7U3ZMC9</accession>
<protein>
    <recommendedName>
        <fullName evidence="3">Preprotein translocase subunit SecB</fullName>
    </recommendedName>
</protein>
<reference evidence="2" key="1">
    <citation type="submission" date="2011-06" db="EMBL/GenBank/DDBJ databases">
        <title>The complete genome of chromosome of Runella slithyformis DSM 19594.</title>
        <authorList>
            <consortium name="US DOE Joint Genome Institute (JGI-PGF)"/>
            <person name="Lucas S."/>
            <person name="Han J."/>
            <person name="Lapidus A."/>
            <person name="Bruce D."/>
            <person name="Goodwin L."/>
            <person name="Pitluck S."/>
            <person name="Peters L."/>
            <person name="Kyrpides N."/>
            <person name="Mavromatis K."/>
            <person name="Ivanova N."/>
            <person name="Ovchinnikova G."/>
            <person name="Zhang X."/>
            <person name="Misra M."/>
            <person name="Detter J.C."/>
            <person name="Tapia R."/>
            <person name="Han C."/>
            <person name="Land M."/>
            <person name="Hauser L."/>
            <person name="Markowitz V."/>
            <person name="Cheng J.-F."/>
            <person name="Hugenholtz P."/>
            <person name="Woyke T."/>
            <person name="Wu D."/>
            <person name="Tindall B."/>
            <person name="Faehrich R."/>
            <person name="Brambilla E."/>
            <person name="Klenk H.-P."/>
            <person name="Eisen J.A."/>
        </authorList>
    </citation>
    <scope>NUCLEOTIDE SEQUENCE [LARGE SCALE GENOMIC DNA]</scope>
    <source>
        <strain evidence="2">ATCC 29530 / DSM 19594 / LMG 11500 / NCIMB 11436 / LSU 4</strain>
    </source>
</reference>
<dbReference type="EMBL" id="CP002859">
    <property type="protein sequence ID" value="AEI49870.1"/>
    <property type="molecule type" value="Genomic_DNA"/>
</dbReference>
<sequence>MSDKQPFDPEKLSMIEFKLIKGQIDTPEEFDVEKIEGHQVENSLKLGFNLEDKLIKADFTADVKTDSKGGNEEEARGIFHLVFIYRVDNLEMLATPDNNTLDVHPALINALSGITYSTARGIMLTRLQGTAFKDFILPIINPNKLL</sequence>
<name>A0A7U3ZMC9_RUNSL</name>
<evidence type="ECO:0000313" key="1">
    <source>
        <dbReference type="EMBL" id="AEI49870.1"/>
    </source>
</evidence>
<dbReference type="RefSeq" id="WP_013929173.1">
    <property type="nucleotide sequence ID" value="NC_015703.1"/>
</dbReference>
<reference evidence="1 2" key="2">
    <citation type="journal article" date="2012" name="Stand. Genomic Sci.">
        <title>Complete genome sequence of the aquatic bacterium Runella slithyformis type strain (LSU 4(T)).</title>
        <authorList>
            <person name="Copeland A."/>
            <person name="Zhang X."/>
            <person name="Misra M."/>
            <person name="Lapidus A."/>
            <person name="Nolan M."/>
            <person name="Lucas S."/>
            <person name="Deshpande S."/>
            <person name="Cheng J.F."/>
            <person name="Tapia R."/>
            <person name="Goodwin L.A."/>
            <person name="Pitluck S."/>
            <person name="Liolios K."/>
            <person name="Pagani I."/>
            <person name="Ivanova N."/>
            <person name="Mikhailova N."/>
            <person name="Pati A."/>
            <person name="Chen A."/>
            <person name="Palaniappan K."/>
            <person name="Land M."/>
            <person name="Hauser L."/>
            <person name="Pan C."/>
            <person name="Jeffries C.D."/>
            <person name="Detter J.C."/>
            <person name="Brambilla E.M."/>
            <person name="Rohde M."/>
            <person name="Djao O.D."/>
            <person name="Goker M."/>
            <person name="Sikorski J."/>
            <person name="Tindall B.J."/>
            <person name="Woyke T."/>
            <person name="Bristow J."/>
            <person name="Eisen J.A."/>
            <person name="Markowitz V."/>
            <person name="Hugenholtz P."/>
            <person name="Kyrpides N.C."/>
            <person name="Klenk H.P."/>
            <person name="Mavromatis K."/>
        </authorList>
    </citation>
    <scope>NUCLEOTIDE SEQUENCE [LARGE SCALE GENOMIC DNA]</scope>
    <source>
        <strain evidence="2">ATCC 29530 / DSM 19594 / LMG 11500 / NCIMB 11436 / LSU 4</strain>
    </source>
</reference>
<organism evidence="1 2">
    <name type="scientific">Runella slithyformis (strain ATCC 29530 / DSM 19594 / LMG 11500 / NCIMB 11436 / LSU 4)</name>
    <dbReference type="NCBI Taxonomy" id="761193"/>
    <lineage>
        <taxon>Bacteria</taxon>
        <taxon>Pseudomonadati</taxon>
        <taxon>Bacteroidota</taxon>
        <taxon>Cytophagia</taxon>
        <taxon>Cytophagales</taxon>
        <taxon>Spirosomataceae</taxon>
        <taxon>Runella</taxon>
    </lineage>
</organism>
<dbReference type="KEGG" id="rsi:Runsl_3508"/>